<feature type="region of interest" description="Disordered" evidence="1">
    <location>
        <begin position="48"/>
        <end position="74"/>
    </location>
</feature>
<proteinExistence type="predicted"/>
<feature type="region of interest" description="Disordered" evidence="1">
    <location>
        <begin position="1"/>
        <end position="36"/>
    </location>
</feature>
<dbReference type="HOGENOM" id="CLU_2691619_0_0_1"/>
<evidence type="ECO:0000313" key="3">
    <source>
        <dbReference type="Proteomes" id="UP000026960"/>
    </source>
</evidence>
<accession>A0A0D3HNF0</accession>
<dbReference type="Gramene" id="OBART11G18130.1">
    <property type="protein sequence ID" value="OBART11G18130.1"/>
    <property type="gene ID" value="OBART11G18130"/>
</dbReference>
<dbReference type="EnsemblPlants" id="OBART11G18150.1">
    <property type="protein sequence ID" value="OBART11G18150.1"/>
    <property type="gene ID" value="OBART11G18150"/>
</dbReference>
<reference evidence="2" key="2">
    <citation type="submission" date="2015-03" db="UniProtKB">
        <authorList>
            <consortium name="EnsemblPlants"/>
        </authorList>
    </citation>
    <scope>IDENTIFICATION</scope>
</reference>
<reference evidence="2" key="1">
    <citation type="journal article" date="2009" name="Rice">
        <title>De Novo Next Generation Sequencing of Plant Genomes.</title>
        <authorList>
            <person name="Rounsley S."/>
            <person name="Marri P.R."/>
            <person name="Yu Y."/>
            <person name="He R."/>
            <person name="Sisneros N."/>
            <person name="Goicoechea J.L."/>
            <person name="Lee S.J."/>
            <person name="Angelova A."/>
            <person name="Kudrna D."/>
            <person name="Luo M."/>
            <person name="Affourtit J."/>
            <person name="Desany B."/>
            <person name="Knight J."/>
            <person name="Niazi F."/>
            <person name="Egholm M."/>
            <person name="Wing R.A."/>
        </authorList>
    </citation>
    <scope>NUCLEOTIDE SEQUENCE [LARGE SCALE GENOMIC DNA]</scope>
    <source>
        <strain evidence="2">IRGC 105608</strain>
    </source>
</reference>
<sequence>MSSLPSPSAADSHRPTDAVAHPAHNTRSGQAKSGTSIFMDFTARQLHSPNSVVQSTWDKTTTHIKHAQEHGPFR</sequence>
<dbReference type="AlphaFoldDB" id="A0A0D3HNF0"/>
<evidence type="ECO:0000256" key="1">
    <source>
        <dbReference type="SAM" id="MobiDB-lite"/>
    </source>
</evidence>
<dbReference type="PaxDb" id="65489-OBART11G18130.1"/>
<dbReference type="Proteomes" id="UP000026960">
    <property type="component" value="Chromosome 11"/>
</dbReference>
<organism evidence="2">
    <name type="scientific">Oryza barthii</name>
    <dbReference type="NCBI Taxonomy" id="65489"/>
    <lineage>
        <taxon>Eukaryota</taxon>
        <taxon>Viridiplantae</taxon>
        <taxon>Streptophyta</taxon>
        <taxon>Embryophyta</taxon>
        <taxon>Tracheophyta</taxon>
        <taxon>Spermatophyta</taxon>
        <taxon>Magnoliopsida</taxon>
        <taxon>Liliopsida</taxon>
        <taxon>Poales</taxon>
        <taxon>Poaceae</taxon>
        <taxon>BOP clade</taxon>
        <taxon>Oryzoideae</taxon>
        <taxon>Oryzeae</taxon>
        <taxon>Oryzinae</taxon>
        <taxon>Oryza</taxon>
    </lineage>
</organism>
<evidence type="ECO:0000313" key="2">
    <source>
        <dbReference type="EnsemblPlants" id="OBART11G18150.1"/>
    </source>
</evidence>
<feature type="compositionally biased region" description="Polar residues" evidence="1">
    <location>
        <begin position="48"/>
        <end position="59"/>
    </location>
</feature>
<protein>
    <submittedName>
        <fullName evidence="2">Uncharacterized protein</fullName>
    </submittedName>
</protein>
<dbReference type="Gramene" id="OBART11G18150.1">
    <property type="protein sequence ID" value="OBART11G18150.1"/>
    <property type="gene ID" value="OBART11G18150"/>
</dbReference>
<dbReference type="EnsemblPlants" id="OBART11G18130.1">
    <property type="protein sequence ID" value="OBART11G18130.1"/>
    <property type="gene ID" value="OBART11G18130"/>
</dbReference>
<name>A0A0D3HNF0_9ORYZ</name>
<feature type="compositionally biased region" description="Polar residues" evidence="1">
    <location>
        <begin position="25"/>
        <end position="36"/>
    </location>
</feature>
<keyword evidence="3" id="KW-1185">Reference proteome</keyword>